<sequence>MPTLLTLPPELLDTLLLHIPSPSTLLSLSLTCTQLHALAAPHLPWRRLCAYEYDLPLFTQLATNKRVGGMLRRLAVNDSGWPEPRHPLEEVAPSLLGRRLGGYRPVRPATRDPRANTGEVAALLPLVARNCTELEDVKLSVYDLNAWREFFRALGGQGRALRGVEIMEEPGPAGWELGDAEEVLELLGGRQENFAWASATIVEASELIRLITIYLTSHCPTVSTLSLYVFSPLNPIPSAQPFFTAHLPALRTLALGHVRSTEFIGTFLDTHSLLESVSIQCAGHAEIHISPDALPRVREFDVVWNNTAGLYTQVVAPLPSGKLRPLETLSITAGAFKEEGETKVFCAYLKAHSGIKGLRWEDTSMQLSPRLGAIAQACPGIRTLSILAFYLDRRLPEIAAALRNFPDLEQIIIGRGRLEAEHCAELQGACPSLTRIGPWRWCEAERGEAPAWKKEGRTEWVIRAA</sequence>
<keyword evidence="3" id="KW-1185">Reference proteome</keyword>
<dbReference type="PROSITE" id="PS50181">
    <property type="entry name" value="FBOX"/>
    <property type="match status" value="1"/>
</dbReference>
<dbReference type="InterPro" id="IPR036047">
    <property type="entry name" value="F-box-like_dom_sf"/>
</dbReference>
<evidence type="ECO:0000259" key="1">
    <source>
        <dbReference type="PROSITE" id="PS50181"/>
    </source>
</evidence>
<dbReference type="OrthoDB" id="3358004at2759"/>
<dbReference type="InterPro" id="IPR001810">
    <property type="entry name" value="F-box_dom"/>
</dbReference>
<dbReference type="SUPFAM" id="SSF81383">
    <property type="entry name" value="F-box domain"/>
    <property type="match status" value="1"/>
</dbReference>
<dbReference type="Gene3D" id="3.80.10.10">
    <property type="entry name" value="Ribonuclease Inhibitor"/>
    <property type="match status" value="1"/>
</dbReference>
<gene>
    <name evidence="2" type="ORF">CALCODRAFT_500208</name>
</gene>
<organism evidence="2 3">
    <name type="scientific">Calocera cornea HHB12733</name>
    <dbReference type="NCBI Taxonomy" id="1353952"/>
    <lineage>
        <taxon>Eukaryota</taxon>
        <taxon>Fungi</taxon>
        <taxon>Dikarya</taxon>
        <taxon>Basidiomycota</taxon>
        <taxon>Agaricomycotina</taxon>
        <taxon>Dacrymycetes</taxon>
        <taxon>Dacrymycetales</taxon>
        <taxon>Dacrymycetaceae</taxon>
        <taxon>Calocera</taxon>
    </lineage>
</organism>
<dbReference type="EMBL" id="KV424020">
    <property type="protein sequence ID" value="KZT54179.1"/>
    <property type="molecule type" value="Genomic_DNA"/>
</dbReference>
<proteinExistence type="predicted"/>
<name>A0A165E641_9BASI</name>
<dbReference type="SUPFAM" id="SSF52047">
    <property type="entry name" value="RNI-like"/>
    <property type="match status" value="1"/>
</dbReference>
<accession>A0A165E641</accession>
<dbReference type="InterPro" id="IPR032675">
    <property type="entry name" value="LRR_dom_sf"/>
</dbReference>
<dbReference type="Proteomes" id="UP000076842">
    <property type="component" value="Unassembled WGS sequence"/>
</dbReference>
<feature type="domain" description="F-box" evidence="1">
    <location>
        <begin position="1"/>
        <end position="48"/>
    </location>
</feature>
<protein>
    <recommendedName>
        <fullName evidence="1">F-box domain-containing protein</fullName>
    </recommendedName>
</protein>
<dbReference type="AlphaFoldDB" id="A0A165E641"/>
<evidence type="ECO:0000313" key="3">
    <source>
        <dbReference type="Proteomes" id="UP000076842"/>
    </source>
</evidence>
<dbReference type="InParanoid" id="A0A165E641"/>
<reference evidence="2 3" key="1">
    <citation type="journal article" date="2016" name="Mol. Biol. Evol.">
        <title>Comparative Genomics of Early-Diverging Mushroom-Forming Fungi Provides Insights into the Origins of Lignocellulose Decay Capabilities.</title>
        <authorList>
            <person name="Nagy L.G."/>
            <person name="Riley R."/>
            <person name="Tritt A."/>
            <person name="Adam C."/>
            <person name="Daum C."/>
            <person name="Floudas D."/>
            <person name="Sun H."/>
            <person name="Yadav J.S."/>
            <person name="Pangilinan J."/>
            <person name="Larsson K.H."/>
            <person name="Matsuura K."/>
            <person name="Barry K."/>
            <person name="Labutti K."/>
            <person name="Kuo R."/>
            <person name="Ohm R.A."/>
            <person name="Bhattacharya S.S."/>
            <person name="Shirouzu T."/>
            <person name="Yoshinaga Y."/>
            <person name="Martin F.M."/>
            <person name="Grigoriev I.V."/>
            <person name="Hibbett D.S."/>
        </authorList>
    </citation>
    <scope>NUCLEOTIDE SEQUENCE [LARGE SCALE GENOMIC DNA]</scope>
    <source>
        <strain evidence="2 3">HHB12733</strain>
    </source>
</reference>
<evidence type="ECO:0000313" key="2">
    <source>
        <dbReference type="EMBL" id="KZT54179.1"/>
    </source>
</evidence>